<keyword evidence="4" id="KW-1185">Reference proteome</keyword>
<dbReference type="OrthoDB" id="7348799at2"/>
<dbReference type="RefSeq" id="WP_155708656.1">
    <property type="nucleotide sequence ID" value="NZ_BMWU01000093.1"/>
</dbReference>
<feature type="transmembrane region" description="Helical" evidence="1">
    <location>
        <begin position="94"/>
        <end position="113"/>
    </location>
</feature>
<accession>A0A6I3XM17</accession>
<dbReference type="Pfam" id="PF01569">
    <property type="entry name" value="PAP2"/>
    <property type="match status" value="1"/>
</dbReference>
<keyword evidence="1" id="KW-0812">Transmembrane</keyword>
<proteinExistence type="predicted"/>
<dbReference type="Proteomes" id="UP000431684">
    <property type="component" value="Unassembled WGS sequence"/>
</dbReference>
<dbReference type="InterPro" id="IPR036938">
    <property type="entry name" value="PAP2/HPO_sf"/>
</dbReference>
<gene>
    <name evidence="3" type="ORF">GJV26_09780</name>
</gene>
<dbReference type="CDD" id="cd03396">
    <property type="entry name" value="PAP2_like_6"/>
    <property type="match status" value="1"/>
</dbReference>
<sequence>MFRSRTAWMTGSGLLLSAVVILWIGNASDIDILLADAAFDRISRSFPMQHAWLAETFNHVILKGILSVLAASAVLMALWDAVRPCHGWKDSRRTGIRVVAMSAVLVPLAISLLKHASTSHCPWDLQRYGGTEPYIRLLERMPAGISPGHCMPGGHASSALWLISIAAFWWPHSRRKAMGVGALMLIAGIATGWMQQLRGAHFLTHTLWSAWIACALVTGIYLAATKGLARQCGAGYNSVPAATQT</sequence>
<name>A0A6I3XM17_9BURK</name>
<feature type="transmembrane region" description="Helical" evidence="1">
    <location>
        <begin position="206"/>
        <end position="224"/>
    </location>
</feature>
<feature type="transmembrane region" description="Helical" evidence="1">
    <location>
        <begin position="177"/>
        <end position="194"/>
    </location>
</feature>
<dbReference type="SUPFAM" id="SSF48317">
    <property type="entry name" value="Acid phosphatase/Vanadium-dependent haloperoxidase"/>
    <property type="match status" value="1"/>
</dbReference>
<dbReference type="EMBL" id="WNWM01000002">
    <property type="protein sequence ID" value="MUI12755.1"/>
    <property type="molecule type" value="Genomic_DNA"/>
</dbReference>
<evidence type="ECO:0000313" key="4">
    <source>
        <dbReference type="Proteomes" id="UP000431684"/>
    </source>
</evidence>
<evidence type="ECO:0000313" key="3">
    <source>
        <dbReference type="EMBL" id="MUI12755.1"/>
    </source>
</evidence>
<feature type="transmembrane region" description="Helical" evidence="1">
    <location>
        <begin position="60"/>
        <end position="82"/>
    </location>
</feature>
<protein>
    <submittedName>
        <fullName evidence="3">Phosphatase PAP2 family protein</fullName>
    </submittedName>
</protein>
<dbReference type="InterPro" id="IPR000326">
    <property type="entry name" value="PAP2/HPO"/>
</dbReference>
<reference evidence="3 4" key="1">
    <citation type="submission" date="2019-11" db="EMBL/GenBank/DDBJ databases">
        <title>Draft Genome Sequences of Six Type Strains of the Genus Massilia.</title>
        <authorList>
            <person name="Miess H."/>
            <person name="Frediansyah A."/>
            <person name="Goeker M."/>
            <person name="Gross H."/>
        </authorList>
    </citation>
    <scope>NUCLEOTIDE SEQUENCE [LARGE SCALE GENOMIC DNA]</scope>
    <source>
        <strain evidence="3 4">DSM 17513</strain>
    </source>
</reference>
<keyword evidence="1" id="KW-0472">Membrane</keyword>
<feature type="domain" description="Phosphatidic acid phosphatase type 2/haloperoxidase" evidence="2">
    <location>
        <begin position="100"/>
        <end position="223"/>
    </location>
</feature>
<dbReference type="AlphaFoldDB" id="A0A6I3XM17"/>
<keyword evidence="1" id="KW-1133">Transmembrane helix</keyword>
<organism evidence="3 4">
    <name type="scientific">Pseudoduganella dura</name>
    <dbReference type="NCBI Taxonomy" id="321982"/>
    <lineage>
        <taxon>Bacteria</taxon>
        <taxon>Pseudomonadati</taxon>
        <taxon>Pseudomonadota</taxon>
        <taxon>Betaproteobacteria</taxon>
        <taxon>Burkholderiales</taxon>
        <taxon>Oxalobacteraceae</taxon>
        <taxon>Telluria group</taxon>
        <taxon>Pseudoduganella</taxon>
    </lineage>
</organism>
<evidence type="ECO:0000259" key="2">
    <source>
        <dbReference type="Pfam" id="PF01569"/>
    </source>
</evidence>
<evidence type="ECO:0000256" key="1">
    <source>
        <dbReference type="SAM" id="Phobius"/>
    </source>
</evidence>
<comment type="caution">
    <text evidence="3">The sequence shown here is derived from an EMBL/GenBank/DDBJ whole genome shotgun (WGS) entry which is preliminary data.</text>
</comment>
<feature type="transmembrane region" description="Helical" evidence="1">
    <location>
        <begin position="151"/>
        <end position="170"/>
    </location>
</feature>